<dbReference type="eggNOG" id="COG0695">
    <property type="taxonomic scope" value="Bacteria"/>
</dbReference>
<accession>A0A096CRN6</accession>
<dbReference type="AlphaFoldDB" id="A0A096CRN6"/>
<dbReference type="EMBL" id="JRNT01000006">
    <property type="protein sequence ID" value="KGF47994.1"/>
    <property type="molecule type" value="Genomic_DNA"/>
</dbReference>
<dbReference type="InterPro" id="IPR036249">
    <property type="entry name" value="Thioredoxin-like_sf"/>
</dbReference>
<name>A0A096CRN6_9FIRM</name>
<sequence>MKSIIAFDMVGCPYCANAHKAIQELINENPTFKSISIQWVDDANAGELFKTHPYTYVPNMWFDTNKQYEAHPGETYEETKSKIKTVLENALKAI</sequence>
<evidence type="ECO:0000313" key="2">
    <source>
        <dbReference type="Proteomes" id="UP000029628"/>
    </source>
</evidence>
<organism evidence="1 2">
    <name type="scientific">Veillonella montpellierensis DNF00314</name>
    <dbReference type="NCBI Taxonomy" id="1401067"/>
    <lineage>
        <taxon>Bacteria</taxon>
        <taxon>Bacillati</taxon>
        <taxon>Bacillota</taxon>
        <taxon>Negativicutes</taxon>
        <taxon>Veillonellales</taxon>
        <taxon>Veillonellaceae</taxon>
        <taxon>Veillonella</taxon>
    </lineage>
</organism>
<reference evidence="1 2" key="1">
    <citation type="submission" date="2014-07" db="EMBL/GenBank/DDBJ databases">
        <authorList>
            <person name="McCorrison J."/>
            <person name="Sanka R."/>
            <person name="Torralba M."/>
            <person name="Gillis M."/>
            <person name="Haft D.H."/>
            <person name="Methe B."/>
            <person name="Sutton G."/>
            <person name="Nelson K.E."/>
        </authorList>
    </citation>
    <scope>NUCLEOTIDE SEQUENCE [LARGE SCALE GENOMIC DNA]</scope>
    <source>
        <strain evidence="1 2">DNF00314</strain>
    </source>
</reference>
<dbReference type="Gene3D" id="3.40.30.10">
    <property type="entry name" value="Glutaredoxin"/>
    <property type="match status" value="1"/>
</dbReference>
<protein>
    <submittedName>
        <fullName evidence="1">Glutaredoxin</fullName>
    </submittedName>
</protein>
<dbReference type="SUPFAM" id="SSF52833">
    <property type="entry name" value="Thioredoxin-like"/>
    <property type="match status" value="1"/>
</dbReference>
<gene>
    <name evidence="1" type="ORF">HMPREF0872_02575</name>
</gene>
<dbReference type="RefSeq" id="WP_028257680.1">
    <property type="nucleotide sequence ID" value="NZ_JRNT01000006.1"/>
</dbReference>
<dbReference type="Proteomes" id="UP000029628">
    <property type="component" value="Unassembled WGS sequence"/>
</dbReference>
<comment type="caution">
    <text evidence="1">The sequence shown here is derived from an EMBL/GenBank/DDBJ whole genome shotgun (WGS) entry which is preliminary data.</text>
</comment>
<proteinExistence type="predicted"/>
<keyword evidence="2" id="KW-1185">Reference proteome</keyword>
<evidence type="ECO:0000313" key="1">
    <source>
        <dbReference type="EMBL" id="KGF47994.1"/>
    </source>
</evidence>